<dbReference type="InParanoid" id="I0JZS4"/>
<name>I0JZS4_METFB</name>
<dbReference type="Proteomes" id="UP000004837">
    <property type="component" value="Unassembled WGS sequence"/>
</dbReference>
<reference evidence="1 2" key="1">
    <citation type="journal article" date="2012" name="J. Bacteriol.">
        <title>Draft Genome Sequence of the Volcano-Inhabiting Thermoacidophilic Methanotroph Methylacidiphilum fumariolicum Strain SolV.</title>
        <authorList>
            <person name="Khadem A.F."/>
            <person name="Wieczorek A.S."/>
            <person name="Pol A."/>
            <person name="Vuilleumier S."/>
            <person name="Harhangi H.R."/>
            <person name="Dunfield P.F."/>
            <person name="Kalyuzhnaya M.G."/>
            <person name="Murrell J.C."/>
            <person name="Francoijs K.-J."/>
            <person name="Stunnenberg H.G."/>
            <person name="Stein L.Y."/>
            <person name="DiSpirito A.A."/>
            <person name="Semrau J.D."/>
            <person name="Lajus A."/>
            <person name="Medigue C."/>
            <person name="Klotz M.G."/>
            <person name="Jetten M.S.M."/>
            <person name="Op den Camp H.J.M."/>
        </authorList>
    </citation>
    <scope>NUCLEOTIDE SEQUENCE [LARGE SCALE GENOMIC DNA]</scope>
    <source>
        <strain evidence="1 2">SolV</strain>
    </source>
</reference>
<dbReference type="AlphaFoldDB" id="I0JZS4"/>
<comment type="caution">
    <text evidence="1">The sequence shown here is derived from an EMBL/GenBank/DDBJ whole genome shotgun (WGS) entry which is preliminary data.</text>
</comment>
<protein>
    <submittedName>
        <fullName evidence="1">Uncharacterized protein</fullName>
    </submittedName>
</protein>
<organism evidence="1 2">
    <name type="scientific">Methylacidiphilum fumariolicum (strain SolV)</name>
    <dbReference type="NCBI Taxonomy" id="1156937"/>
    <lineage>
        <taxon>Bacteria</taxon>
        <taxon>Pseudomonadati</taxon>
        <taxon>Verrucomicrobiota</taxon>
        <taxon>Methylacidiphilae</taxon>
        <taxon>Methylacidiphilales</taxon>
        <taxon>Methylacidiphilaceae</taxon>
        <taxon>Methylacidiphilum (ex Ratnadevi et al. 2023)</taxon>
    </lineage>
</organism>
<dbReference type="EMBL" id="CAHT01000084">
    <property type="protein sequence ID" value="CCG92743.1"/>
    <property type="molecule type" value="Genomic_DNA"/>
</dbReference>
<evidence type="ECO:0000313" key="1">
    <source>
        <dbReference type="EMBL" id="CCG92743.1"/>
    </source>
</evidence>
<accession>I0JZS4</accession>
<proteinExistence type="predicted"/>
<sequence>MPELKDPSANALNVSPFSNVTLAFCPLTVTVQFSDRISLAFW</sequence>
<evidence type="ECO:0000313" key="2">
    <source>
        <dbReference type="Proteomes" id="UP000004837"/>
    </source>
</evidence>
<gene>
    <name evidence="1" type="ORF">MFUM_760009</name>
</gene>